<dbReference type="GeneTree" id="ENSGT00400000022853"/>
<dbReference type="GO" id="GO:0030317">
    <property type="term" value="P:flagellated sperm motility"/>
    <property type="evidence" value="ECO:0007669"/>
    <property type="project" value="InterPro"/>
</dbReference>
<accession>A0A8C8YVB5</accession>
<dbReference type="GO" id="GO:0097228">
    <property type="term" value="C:sperm principal piece"/>
    <property type="evidence" value="ECO:0007669"/>
    <property type="project" value="TreeGrafter"/>
</dbReference>
<dbReference type="PANTHER" id="PTHR42155">
    <property type="entry name" value="CATION CHANNEL SPERM-ASSOCIATED PROTEIN SUBUNIT ZETA"/>
    <property type="match status" value="1"/>
</dbReference>
<dbReference type="PANTHER" id="PTHR42155:SF1">
    <property type="entry name" value="CATION CHANNEL SPERM-ASSOCIATED AUXILIARY SUBUNIT ZETA"/>
    <property type="match status" value="1"/>
</dbReference>
<feature type="compositionally biased region" description="Basic and acidic residues" evidence="1">
    <location>
        <begin position="124"/>
        <end position="138"/>
    </location>
</feature>
<sequence>MHLDTLGPGEGNSPRPLASLVVCGPQVLPESSDHRGSGKVNPSSDIRDLWTTATLSESQLNLPLSEVCENFDEEGICVDKTQWYRRNGSWEDDEEDEGNSYPEELDEQTLPEQEPHQGSSTEPHVGEKGDDSKIKAEKPSSMSSVEGFTHSPHLAYWAEQQNRLSLALLLGYRSGIGREHFLTKELQRYIDGIKKRQDTGQNI</sequence>
<proteinExistence type="predicted"/>
<dbReference type="Ensembl" id="ENSPSMT00000005956.1">
    <property type="protein sequence ID" value="ENSPSMP00000004969.1"/>
    <property type="gene ID" value="ENSPSMG00000003870.1"/>
</dbReference>
<keyword evidence="3" id="KW-1185">Reference proteome</keyword>
<evidence type="ECO:0000313" key="2">
    <source>
        <dbReference type="Ensembl" id="ENSPSMP00000004969.1"/>
    </source>
</evidence>
<reference evidence="2" key="2">
    <citation type="submission" date="2025-09" db="UniProtKB">
        <authorList>
            <consortium name="Ensembl"/>
        </authorList>
    </citation>
    <scope>IDENTIFICATION</scope>
</reference>
<organism evidence="2 3">
    <name type="scientific">Prolemur simus</name>
    <name type="common">Greater bamboo lemur</name>
    <name type="synonym">Hapalemur simus</name>
    <dbReference type="NCBI Taxonomy" id="1328070"/>
    <lineage>
        <taxon>Eukaryota</taxon>
        <taxon>Metazoa</taxon>
        <taxon>Chordata</taxon>
        <taxon>Craniata</taxon>
        <taxon>Vertebrata</taxon>
        <taxon>Euteleostomi</taxon>
        <taxon>Mammalia</taxon>
        <taxon>Eutheria</taxon>
        <taxon>Euarchontoglires</taxon>
        <taxon>Primates</taxon>
        <taxon>Strepsirrhini</taxon>
        <taxon>Lemuriformes</taxon>
        <taxon>Lemuridae</taxon>
        <taxon>Prolemur</taxon>
    </lineage>
</organism>
<evidence type="ECO:0000256" key="1">
    <source>
        <dbReference type="SAM" id="MobiDB-lite"/>
    </source>
</evidence>
<feature type="region of interest" description="Disordered" evidence="1">
    <location>
        <begin position="25"/>
        <end position="45"/>
    </location>
</feature>
<protein>
    <submittedName>
        <fullName evidence="2">Uncharacterized protein</fullName>
    </submittedName>
</protein>
<dbReference type="GO" id="GO:0048240">
    <property type="term" value="P:sperm capacitation"/>
    <property type="evidence" value="ECO:0007669"/>
    <property type="project" value="InterPro"/>
</dbReference>
<dbReference type="Proteomes" id="UP000694414">
    <property type="component" value="Unplaced"/>
</dbReference>
<feature type="region of interest" description="Disordered" evidence="1">
    <location>
        <begin position="88"/>
        <end position="146"/>
    </location>
</feature>
<dbReference type="AlphaFoldDB" id="A0A8C8YVB5"/>
<name>A0A8C8YVB5_PROSS</name>
<dbReference type="InterPro" id="IPR039019">
    <property type="entry name" value="CATSPERZ"/>
</dbReference>
<dbReference type="GO" id="GO:0036128">
    <property type="term" value="C:CatSper complex"/>
    <property type="evidence" value="ECO:0007669"/>
    <property type="project" value="InterPro"/>
</dbReference>
<evidence type="ECO:0000313" key="3">
    <source>
        <dbReference type="Proteomes" id="UP000694414"/>
    </source>
</evidence>
<reference evidence="2" key="1">
    <citation type="submission" date="2025-08" db="UniProtKB">
        <authorList>
            <consortium name="Ensembl"/>
        </authorList>
    </citation>
    <scope>IDENTIFICATION</scope>
</reference>
<feature type="compositionally biased region" description="Acidic residues" evidence="1">
    <location>
        <begin position="90"/>
        <end position="109"/>
    </location>
</feature>